<keyword evidence="1" id="KW-0472">Membrane</keyword>
<dbReference type="AlphaFoldDB" id="A0A923KY94"/>
<sequence length="357" mass="41948">MFSNNMQSFIILNIYILIIVNVILLISVYYQIIKDKIKKKRYEKKSIYLKPMIIAFLNDENHEVQVKRELKNNYLKMIAIDIMVEYAEANHVNLSTQFVSLNLVDLVIKKLRKKLNIIYLKKLALMGSEQAYDILMDFAQSEDLDISYMSYFGLARINAQKDKKIAAIQQLVRSDIFRDRIIEILRQFDLAFEEWLELLEKEESVKGKIIFIKVIMIKDDILREDYSDHLEKFLNDQREVKIAAIEALGNSRNAKYIDVLRRIYENEENWQVRVAVAKGLSSFKFESVKDVLLKMTKDSEWWVRYNAIKSIVAMGEDGLFSLIDLSLESSDEKISDLAYYFLNANHDVYNTVKNIEV</sequence>
<comment type="caution">
    <text evidence="2">The sequence shown here is derived from an EMBL/GenBank/DDBJ whole genome shotgun (WGS) entry which is preliminary data.</text>
</comment>
<evidence type="ECO:0000313" key="2">
    <source>
        <dbReference type="EMBL" id="MBC3889371.1"/>
    </source>
</evidence>
<name>A0A923KY94_9FIRM</name>
<keyword evidence="1" id="KW-0812">Transmembrane</keyword>
<protein>
    <recommendedName>
        <fullName evidence="4">HEAT repeat domain-containing protein</fullName>
    </recommendedName>
</protein>
<dbReference type="PANTHER" id="PTHR12697">
    <property type="entry name" value="PBS LYASE HEAT-LIKE PROTEIN"/>
    <property type="match status" value="1"/>
</dbReference>
<dbReference type="Proteomes" id="UP000616595">
    <property type="component" value="Unassembled WGS sequence"/>
</dbReference>
<dbReference type="InterPro" id="IPR011989">
    <property type="entry name" value="ARM-like"/>
</dbReference>
<accession>A0A923KY94</accession>
<evidence type="ECO:0008006" key="4">
    <source>
        <dbReference type="Google" id="ProtNLM"/>
    </source>
</evidence>
<dbReference type="GO" id="GO:0016491">
    <property type="term" value="F:oxidoreductase activity"/>
    <property type="evidence" value="ECO:0007669"/>
    <property type="project" value="TreeGrafter"/>
</dbReference>
<dbReference type="Pfam" id="PF13646">
    <property type="entry name" value="HEAT_2"/>
    <property type="match status" value="1"/>
</dbReference>
<gene>
    <name evidence="2" type="ORF">GH810_13735</name>
</gene>
<keyword evidence="1" id="KW-1133">Transmembrane helix</keyword>
<organism evidence="2 3">
    <name type="scientific">Acetobacterium paludosum</name>
    <dbReference type="NCBI Taxonomy" id="52693"/>
    <lineage>
        <taxon>Bacteria</taxon>
        <taxon>Bacillati</taxon>
        <taxon>Bacillota</taxon>
        <taxon>Clostridia</taxon>
        <taxon>Eubacteriales</taxon>
        <taxon>Eubacteriaceae</taxon>
        <taxon>Acetobacterium</taxon>
    </lineage>
</organism>
<reference evidence="2" key="2">
    <citation type="submission" date="2020-10" db="EMBL/GenBank/DDBJ databases">
        <title>Comparative genomics of the Acetobacterium genus.</title>
        <authorList>
            <person name="Marshall C."/>
            <person name="May H."/>
            <person name="Norman S."/>
        </authorList>
    </citation>
    <scope>NUCLEOTIDE SEQUENCE</scope>
    <source>
        <strain evidence="2">DER-2019</strain>
    </source>
</reference>
<dbReference type="SUPFAM" id="SSF48371">
    <property type="entry name" value="ARM repeat"/>
    <property type="match status" value="1"/>
</dbReference>
<evidence type="ECO:0000256" key="1">
    <source>
        <dbReference type="SAM" id="Phobius"/>
    </source>
</evidence>
<dbReference type="PANTHER" id="PTHR12697:SF5">
    <property type="entry name" value="DEOXYHYPUSINE HYDROXYLASE"/>
    <property type="match status" value="1"/>
</dbReference>
<dbReference type="InterPro" id="IPR016024">
    <property type="entry name" value="ARM-type_fold"/>
</dbReference>
<dbReference type="EMBL" id="WJBD01000018">
    <property type="protein sequence ID" value="MBC3889371.1"/>
    <property type="molecule type" value="Genomic_DNA"/>
</dbReference>
<proteinExistence type="predicted"/>
<reference evidence="2" key="1">
    <citation type="submission" date="2019-10" db="EMBL/GenBank/DDBJ databases">
        <authorList>
            <person name="Ross D.E."/>
            <person name="Gulliver D."/>
        </authorList>
    </citation>
    <scope>NUCLEOTIDE SEQUENCE</scope>
    <source>
        <strain evidence="2">DER-2019</strain>
    </source>
</reference>
<keyword evidence="3" id="KW-1185">Reference proteome</keyword>
<evidence type="ECO:0000313" key="3">
    <source>
        <dbReference type="Proteomes" id="UP000616595"/>
    </source>
</evidence>
<dbReference type="RefSeq" id="WP_148567029.1">
    <property type="nucleotide sequence ID" value="NZ_RXYA01000007.1"/>
</dbReference>
<dbReference type="Gene3D" id="1.25.10.10">
    <property type="entry name" value="Leucine-rich Repeat Variant"/>
    <property type="match status" value="1"/>
</dbReference>
<dbReference type="OrthoDB" id="2112914at2"/>
<feature type="transmembrane region" description="Helical" evidence="1">
    <location>
        <begin position="12"/>
        <end position="32"/>
    </location>
</feature>